<evidence type="ECO:0000313" key="4">
    <source>
        <dbReference type="EMBL" id="SDM67253.1"/>
    </source>
</evidence>
<dbReference type="SUPFAM" id="SSF55729">
    <property type="entry name" value="Acyl-CoA N-acyltransferases (Nat)"/>
    <property type="match status" value="1"/>
</dbReference>
<dbReference type="CDD" id="cd04301">
    <property type="entry name" value="NAT_SF"/>
    <property type="match status" value="1"/>
</dbReference>
<dbReference type="InterPro" id="IPR000182">
    <property type="entry name" value="GNAT_dom"/>
</dbReference>
<sequence length="171" mass="17774">MDSDVEVRPARAGDLAACGSLAADHSGGSAGTWARAFGSLLVPGPHALFTAAEDGGTGRVVGYGKVHRFTPPLGGPPDTAPEGFYLSGLAVAPDHRHRGVGTALVRVRTAWVTGRAPCVWYFANARNTASLRLHQGLGFTEVTRDFSYPGVEFDGGVGVLCRAWLDGAGRA</sequence>
<evidence type="ECO:0000313" key="5">
    <source>
        <dbReference type="Proteomes" id="UP000199341"/>
    </source>
</evidence>
<dbReference type="Gene3D" id="3.40.630.30">
    <property type="match status" value="1"/>
</dbReference>
<protein>
    <submittedName>
        <fullName evidence="4">Ribosomal protein S18 acetylase RimI</fullName>
    </submittedName>
</protein>
<dbReference type="PANTHER" id="PTHR43877">
    <property type="entry name" value="AMINOALKYLPHOSPHONATE N-ACETYLTRANSFERASE-RELATED-RELATED"/>
    <property type="match status" value="1"/>
</dbReference>
<dbReference type="RefSeq" id="WP_093782234.1">
    <property type="nucleotide sequence ID" value="NZ_FNIE01000001.1"/>
</dbReference>
<keyword evidence="4" id="KW-0687">Ribonucleoprotein</keyword>
<dbReference type="PROSITE" id="PS51186">
    <property type="entry name" value="GNAT"/>
    <property type="match status" value="1"/>
</dbReference>
<dbReference type="GO" id="GO:0005840">
    <property type="term" value="C:ribosome"/>
    <property type="evidence" value="ECO:0007669"/>
    <property type="project" value="UniProtKB-KW"/>
</dbReference>
<reference evidence="4 5" key="1">
    <citation type="submission" date="2016-10" db="EMBL/GenBank/DDBJ databases">
        <authorList>
            <person name="de Groot N.N."/>
        </authorList>
    </citation>
    <scope>NUCLEOTIDE SEQUENCE [LARGE SCALE GENOMIC DNA]</scope>
    <source>
        <strain evidence="4 5">CGMCC 4.2022</strain>
    </source>
</reference>
<dbReference type="InterPro" id="IPR050832">
    <property type="entry name" value="Bact_Acetyltransf"/>
</dbReference>
<evidence type="ECO:0000256" key="1">
    <source>
        <dbReference type="ARBA" id="ARBA00022679"/>
    </source>
</evidence>
<dbReference type="AlphaFoldDB" id="A0A1G9V561"/>
<keyword evidence="4" id="KW-0689">Ribosomal protein</keyword>
<keyword evidence="2" id="KW-0012">Acyltransferase</keyword>
<organism evidence="4 5">
    <name type="scientific">Actinacidiphila guanduensis</name>
    <dbReference type="NCBI Taxonomy" id="310781"/>
    <lineage>
        <taxon>Bacteria</taxon>
        <taxon>Bacillati</taxon>
        <taxon>Actinomycetota</taxon>
        <taxon>Actinomycetes</taxon>
        <taxon>Kitasatosporales</taxon>
        <taxon>Streptomycetaceae</taxon>
        <taxon>Actinacidiphila</taxon>
    </lineage>
</organism>
<evidence type="ECO:0000259" key="3">
    <source>
        <dbReference type="PROSITE" id="PS51186"/>
    </source>
</evidence>
<dbReference type="EMBL" id="FNIE01000001">
    <property type="protein sequence ID" value="SDM67253.1"/>
    <property type="molecule type" value="Genomic_DNA"/>
</dbReference>
<gene>
    <name evidence="4" type="ORF">SAMN05216259_101130</name>
</gene>
<dbReference type="STRING" id="310781.SAMN05216259_101130"/>
<keyword evidence="5" id="KW-1185">Reference proteome</keyword>
<keyword evidence="1" id="KW-0808">Transferase</keyword>
<proteinExistence type="predicted"/>
<dbReference type="InterPro" id="IPR016181">
    <property type="entry name" value="Acyl_CoA_acyltransferase"/>
</dbReference>
<dbReference type="Proteomes" id="UP000199341">
    <property type="component" value="Unassembled WGS sequence"/>
</dbReference>
<feature type="domain" description="N-acetyltransferase" evidence="3">
    <location>
        <begin position="5"/>
        <end position="166"/>
    </location>
</feature>
<evidence type="ECO:0000256" key="2">
    <source>
        <dbReference type="ARBA" id="ARBA00023315"/>
    </source>
</evidence>
<dbReference type="GO" id="GO:0016747">
    <property type="term" value="F:acyltransferase activity, transferring groups other than amino-acyl groups"/>
    <property type="evidence" value="ECO:0007669"/>
    <property type="project" value="InterPro"/>
</dbReference>
<name>A0A1G9V561_9ACTN</name>
<dbReference type="Pfam" id="PF00583">
    <property type="entry name" value="Acetyltransf_1"/>
    <property type="match status" value="1"/>
</dbReference>
<accession>A0A1G9V561</accession>